<dbReference type="EMBL" id="AY639035">
    <property type="protein sequence ID" value="AAV63571.1"/>
    <property type="molecule type" value="mRNA"/>
</dbReference>
<sequence>DVEVEITHYCQIVPLLSITFKVILAASRILSFSV</sequence>
<accession>Q5QET2</accession>
<name>Q5QET2_ARAHY</name>
<feature type="non-terminal residue" evidence="1">
    <location>
        <position position="34"/>
    </location>
</feature>
<keyword evidence="1" id="KW-0436">Ligase</keyword>
<dbReference type="GO" id="GO:0016874">
    <property type="term" value="F:ligase activity"/>
    <property type="evidence" value="ECO:0007669"/>
    <property type="project" value="UniProtKB-KW"/>
</dbReference>
<protein>
    <submittedName>
        <fullName evidence="1">Auxin-induced putative E3 ubiquitin ligase</fullName>
    </submittedName>
</protein>
<dbReference type="AlphaFoldDB" id="Q5QET2"/>
<proteinExistence type="evidence at transcript level"/>
<organism evidence="1">
    <name type="scientific">Arachis hypogaea</name>
    <name type="common">Peanut</name>
    <dbReference type="NCBI Taxonomy" id="3818"/>
    <lineage>
        <taxon>Eukaryota</taxon>
        <taxon>Viridiplantae</taxon>
        <taxon>Streptophyta</taxon>
        <taxon>Embryophyta</taxon>
        <taxon>Tracheophyta</taxon>
        <taxon>Spermatophyta</taxon>
        <taxon>Magnoliopsida</taxon>
        <taxon>eudicotyledons</taxon>
        <taxon>Gunneridae</taxon>
        <taxon>Pentapetalae</taxon>
        <taxon>rosids</taxon>
        <taxon>fabids</taxon>
        <taxon>Fabales</taxon>
        <taxon>Fabaceae</taxon>
        <taxon>Papilionoideae</taxon>
        <taxon>50 kb inversion clade</taxon>
        <taxon>dalbergioids sensu lato</taxon>
        <taxon>Dalbergieae</taxon>
        <taxon>Pterocarpus clade</taxon>
        <taxon>Arachis</taxon>
    </lineage>
</organism>
<evidence type="ECO:0000313" key="1">
    <source>
        <dbReference type="EMBL" id="AAV63571.1"/>
    </source>
</evidence>
<reference evidence="1" key="1">
    <citation type="submission" date="2004-05" db="EMBL/GenBank/DDBJ databases">
        <title>Exogenous auxin-induced genes in Arachis hypogea cell suspension culture.</title>
        <authorList>
            <person name="Nag R."/>
            <person name="Chaudhuri S."/>
            <person name="Maity M."/>
            <person name="DasGupta M."/>
        </authorList>
    </citation>
    <scope>NUCLEOTIDE SEQUENCE</scope>
    <source>
        <tissue evidence="1">Cell suspension culture of cotyledonous origin</tissue>
    </source>
</reference>
<feature type="non-terminal residue" evidence="1">
    <location>
        <position position="1"/>
    </location>
</feature>